<dbReference type="InterPro" id="IPR041569">
    <property type="entry name" value="AAA_lid_3"/>
</dbReference>
<dbReference type="KEGG" id="beq:BEWA_017840"/>
<dbReference type="OrthoDB" id="27435at2759"/>
<dbReference type="CDD" id="cd19511">
    <property type="entry name" value="RecA-like_CDC48_r2-like"/>
    <property type="match status" value="1"/>
</dbReference>
<dbReference type="Gene3D" id="3.40.50.300">
    <property type="entry name" value="P-loop containing nucleotide triphosphate hydrolases"/>
    <property type="match status" value="2"/>
</dbReference>
<evidence type="ECO:0000313" key="5">
    <source>
        <dbReference type="EMBL" id="AFZ78943.1"/>
    </source>
</evidence>
<proteinExistence type="predicted"/>
<keyword evidence="3" id="KW-0067">ATP-binding</keyword>
<evidence type="ECO:0000259" key="4">
    <source>
        <dbReference type="SMART" id="SM00382"/>
    </source>
</evidence>
<dbReference type="FunFam" id="3.40.50.300:FF:000018">
    <property type="entry name" value="Cell division control 48"/>
    <property type="match status" value="1"/>
</dbReference>
<dbReference type="RefSeq" id="XP_004828609.1">
    <property type="nucleotide sequence ID" value="XM_004828552.1"/>
</dbReference>
<dbReference type="SUPFAM" id="SSF52540">
    <property type="entry name" value="P-loop containing nucleoside triphosphate hydrolases"/>
    <property type="match status" value="2"/>
</dbReference>
<evidence type="ECO:0000256" key="1">
    <source>
        <dbReference type="ARBA" id="ARBA00022737"/>
    </source>
</evidence>
<dbReference type="EMBL" id="CP001669">
    <property type="protein sequence ID" value="AFZ78943.1"/>
    <property type="molecule type" value="Genomic_DNA"/>
</dbReference>
<dbReference type="GeneID" id="15806774"/>
<dbReference type="eggNOG" id="KOG0730">
    <property type="taxonomic scope" value="Eukaryota"/>
</dbReference>
<dbReference type="FunFam" id="3.40.50.300:FF:000061">
    <property type="entry name" value="ATPase family, AAA domain-containing 2"/>
    <property type="match status" value="1"/>
</dbReference>
<dbReference type="InterPro" id="IPR003593">
    <property type="entry name" value="AAA+_ATPase"/>
</dbReference>
<dbReference type="InterPro" id="IPR003959">
    <property type="entry name" value="ATPase_AAA_core"/>
</dbReference>
<dbReference type="AlphaFoldDB" id="L0AUP0"/>
<dbReference type="STRING" id="1537102.L0AUP0"/>
<dbReference type="InterPro" id="IPR050168">
    <property type="entry name" value="AAA_ATPase_domain"/>
</dbReference>
<organism evidence="5 6">
    <name type="scientific">Theileria equi strain WA</name>
    <dbReference type="NCBI Taxonomy" id="1537102"/>
    <lineage>
        <taxon>Eukaryota</taxon>
        <taxon>Sar</taxon>
        <taxon>Alveolata</taxon>
        <taxon>Apicomplexa</taxon>
        <taxon>Aconoidasida</taxon>
        <taxon>Piroplasmida</taxon>
        <taxon>Theileriidae</taxon>
        <taxon>Theileria</taxon>
    </lineage>
</organism>
<dbReference type="Proteomes" id="UP000031512">
    <property type="component" value="Chromosome 1"/>
</dbReference>
<keyword evidence="6" id="KW-1185">Reference proteome</keyword>
<evidence type="ECO:0000313" key="6">
    <source>
        <dbReference type="Proteomes" id="UP000031512"/>
    </source>
</evidence>
<accession>L0AUP0</accession>
<dbReference type="GO" id="GO:0005524">
    <property type="term" value="F:ATP binding"/>
    <property type="evidence" value="ECO:0007669"/>
    <property type="project" value="UniProtKB-KW"/>
</dbReference>
<name>L0AUP0_THEEQ</name>
<evidence type="ECO:0000256" key="2">
    <source>
        <dbReference type="ARBA" id="ARBA00022741"/>
    </source>
</evidence>
<dbReference type="PANTHER" id="PTHR23077:SF27">
    <property type="entry name" value="ATPASE FAMILY GENE 2 PROTEIN HOMOLOG A"/>
    <property type="match status" value="1"/>
</dbReference>
<dbReference type="PANTHER" id="PTHR23077">
    <property type="entry name" value="AAA-FAMILY ATPASE"/>
    <property type="match status" value="1"/>
</dbReference>
<feature type="domain" description="AAA+ ATPase" evidence="4">
    <location>
        <begin position="279"/>
        <end position="429"/>
    </location>
</feature>
<keyword evidence="5" id="KW-0378">Hydrolase</keyword>
<dbReference type="GO" id="GO:0005737">
    <property type="term" value="C:cytoplasm"/>
    <property type="evidence" value="ECO:0007669"/>
    <property type="project" value="TreeGrafter"/>
</dbReference>
<reference evidence="5 6" key="1">
    <citation type="journal article" date="2012" name="BMC Genomics">
        <title>Comparative genomic analysis and phylogenetic position of Theileria equi.</title>
        <authorList>
            <person name="Kappmeyer L.S."/>
            <person name="Thiagarajan M."/>
            <person name="Herndon D.R."/>
            <person name="Ramsay J.D."/>
            <person name="Caler E."/>
            <person name="Djikeng A."/>
            <person name="Gillespie J.J."/>
            <person name="Lau A.O."/>
            <person name="Roalson E.H."/>
            <person name="Silva J.C."/>
            <person name="Silva M.G."/>
            <person name="Suarez C.E."/>
            <person name="Ueti M.W."/>
            <person name="Nene V.M."/>
            <person name="Mealey R.H."/>
            <person name="Knowles D.P."/>
            <person name="Brayton K.A."/>
        </authorList>
    </citation>
    <scope>NUCLEOTIDE SEQUENCE [LARGE SCALE GENOMIC DNA]</scope>
    <source>
        <strain evidence="5 6">WA</strain>
    </source>
</reference>
<sequence>MTVIASSTEVKLTFIPRKLQYSSKYANLWMIILPPQTLKNLRVVHGTLCMARVEDRRVCILIQSSVESDAEYNNLKPPKAITTEEVLMSLNVSGNTNVSVNLCPLSDVEFASSIELSYVEHMDQKEGMWKSISQNYRENNVSDSHSWLESMDASHFTNDLHPPSQWWNSLLTGEMNYVIRYSLSGSILFHENVISMNLKGILVRFRVSTIRPLHSKAVLKITSDTDVNVTLDHKFKPSDNVKSRNNHVLAGLKKQLEILKWHVIYPLIYDKYQSLGIYPPSGIILYGPPGSGKTLLAKSIEQDYKSLFGITDDLCHEICFKSIKSSDLISSIVGKTEENLNELFKECENISKTKKCICFIDEIDILCQKRETGNDTNRRVVTSFLNNMDSIKGAINYTIIGMTNDINSMDLALRRPGRFDLEIEIGVPTQDDRLEILKTLLSNINHSLTADKIHYINDFCQAFVGADIKALIANASAAHLNRIKNSIENKETSVDSMVTLDDFKEAIKITRPSALKELYIQIPNVKWEDIGGYETVKLSLKECVEYPRTYGHFYEALHIQPPRGILLYGPPGCSKTLMAKAVATESHMNFISVKGPELFSKWVGESERAIRQLFEKARTNSPCIIFFDEIDSVAINREDSESTGVGTRVLSQLLNEMDGINALKQVIVIGATNRPDMLDPALIRPGRLDRLVYVPLPDFDARVSIFKIYLGRLLSDFNVDEVSLELAEKTENYSGAEIALLCKESAMCALREHIKLIDDNTSDSFERTGIRNNAFPVSKSHLIDTLSHIKPRTKKSTIRFYEEYSMNHPF</sequence>
<dbReference type="InterPro" id="IPR027417">
    <property type="entry name" value="P-loop_NTPase"/>
</dbReference>
<dbReference type="VEuPathDB" id="PiroplasmaDB:BEWA_017840"/>
<dbReference type="GO" id="GO:0016887">
    <property type="term" value="F:ATP hydrolysis activity"/>
    <property type="evidence" value="ECO:0007669"/>
    <property type="project" value="InterPro"/>
</dbReference>
<gene>
    <name evidence="5" type="ORF">BEWA_017840</name>
</gene>
<dbReference type="Gene3D" id="1.10.8.60">
    <property type="match status" value="2"/>
</dbReference>
<protein>
    <submittedName>
        <fullName evidence="5">ATPase, AAA family domain containing protein</fullName>
        <ecNumber evidence="5">3.6.4.3</ecNumber>
    </submittedName>
</protein>
<dbReference type="InterPro" id="IPR003960">
    <property type="entry name" value="ATPase_AAA_CS"/>
</dbReference>
<feature type="domain" description="AAA+ ATPase" evidence="4">
    <location>
        <begin position="561"/>
        <end position="698"/>
    </location>
</feature>
<dbReference type="Pfam" id="PF17862">
    <property type="entry name" value="AAA_lid_3"/>
    <property type="match status" value="1"/>
</dbReference>
<dbReference type="EC" id="3.6.4.3" evidence="5"/>
<keyword evidence="1" id="KW-0677">Repeat</keyword>
<evidence type="ECO:0000256" key="3">
    <source>
        <dbReference type="ARBA" id="ARBA00022840"/>
    </source>
</evidence>
<dbReference type="SMART" id="SM00382">
    <property type="entry name" value="AAA"/>
    <property type="match status" value="2"/>
</dbReference>
<keyword evidence="2" id="KW-0547">Nucleotide-binding</keyword>
<dbReference type="Pfam" id="PF00004">
    <property type="entry name" value="AAA"/>
    <property type="match status" value="2"/>
</dbReference>
<dbReference type="PROSITE" id="PS00674">
    <property type="entry name" value="AAA"/>
    <property type="match status" value="1"/>
</dbReference>